<feature type="coiled-coil region" evidence="1">
    <location>
        <begin position="262"/>
        <end position="289"/>
    </location>
</feature>
<proteinExistence type="predicted"/>
<sequence length="293" mass="33249">MKKSFILIVLFLLIKVSYSFGQGYNIINHVLTDDNRYYYMGSLKESGPTTYQKLKIEIFGGDFSNSIATDTYSINTRGTNFINIERRGGTPSNSYELRVYKNGTQFDFVIKMKYNYVSIFVQSWIVDGLINQISSIAPVSITKYDPSGKTDVTDTFPRKIISATDESGNIGIGTLSPQAKLDVKGTIRAKEVKIEMNAGEGADFVFDPDYNLRSLAEVEAFINGNKHLPEIPSEKQMTEDGLDMSKMQIKLLQKIEELTLYIIQQQKQLNEQSKKNAELEEMIKKIHQDLKDK</sequence>
<evidence type="ECO:0000256" key="1">
    <source>
        <dbReference type="SAM" id="Coils"/>
    </source>
</evidence>
<organism evidence="2">
    <name type="scientific">uncultured Dysgonomonas sp</name>
    <dbReference type="NCBI Taxonomy" id="206096"/>
    <lineage>
        <taxon>Bacteria</taxon>
        <taxon>Pseudomonadati</taxon>
        <taxon>Bacteroidota</taxon>
        <taxon>Bacteroidia</taxon>
        <taxon>Bacteroidales</taxon>
        <taxon>Dysgonomonadaceae</taxon>
        <taxon>Dysgonomonas</taxon>
        <taxon>environmental samples</taxon>
    </lineage>
</organism>
<protein>
    <submittedName>
        <fullName evidence="2">Uncharacterized protein</fullName>
    </submittedName>
</protein>
<keyword evidence="1" id="KW-0175">Coiled coil</keyword>
<name>A0A212JZJ7_9BACT</name>
<dbReference type="EMBL" id="FLUM01000003">
    <property type="protein sequence ID" value="SBW04843.1"/>
    <property type="molecule type" value="Genomic_DNA"/>
</dbReference>
<dbReference type="AlphaFoldDB" id="A0A212JZJ7"/>
<reference evidence="2" key="1">
    <citation type="submission" date="2016-04" db="EMBL/GenBank/DDBJ databases">
        <authorList>
            <person name="Evans L.H."/>
            <person name="Alamgir A."/>
            <person name="Owens N."/>
            <person name="Weber N.D."/>
            <person name="Virtaneva K."/>
            <person name="Barbian K."/>
            <person name="Babar A."/>
            <person name="Rosenke K."/>
        </authorList>
    </citation>
    <scope>NUCLEOTIDE SEQUENCE</scope>
    <source>
        <strain evidence="2">86-1</strain>
    </source>
</reference>
<gene>
    <name evidence="2" type="ORF">KL86DYS1_30948</name>
</gene>
<evidence type="ECO:0000313" key="2">
    <source>
        <dbReference type="EMBL" id="SBW04843.1"/>
    </source>
</evidence>
<dbReference type="RefSeq" id="WP_296943131.1">
    <property type="nucleotide sequence ID" value="NZ_LT599032.1"/>
</dbReference>
<accession>A0A212JZJ7</accession>